<gene>
    <name evidence="2" type="ORF">ACFQEV_11720</name>
</gene>
<dbReference type="Proteomes" id="UP001596408">
    <property type="component" value="Unassembled WGS sequence"/>
</dbReference>
<evidence type="ECO:0000313" key="3">
    <source>
        <dbReference type="Proteomes" id="UP001596408"/>
    </source>
</evidence>
<reference evidence="2 3" key="1">
    <citation type="journal article" date="2019" name="Int. J. Syst. Evol. Microbiol.">
        <title>The Global Catalogue of Microorganisms (GCM) 10K type strain sequencing project: providing services to taxonomists for standard genome sequencing and annotation.</title>
        <authorList>
            <consortium name="The Broad Institute Genomics Platform"/>
            <consortium name="The Broad Institute Genome Sequencing Center for Infectious Disease"/>
            <person name="Wu L."/>
            <person name="Ma J."/>
        </authorList>
    </citation>
    <scope>NUCLEOTIDE SEQUENCE [LARGE SCALE GENOMIC DNA]</scope>
    <source>
        <strain evidence="2 3">YIM 94188</strain>
    </source>
</reference>
<dbReference type="RefSeq" id="WP_379696080.1">
    <property type="nucleotide sequence ID" value="NZ_JBHSXH010000015.1"/>
</dbReference>
<evidence type="ECO:0000256" key="1">
    <source>
        <dbReference type="SAM" id="MobiDB-lite"/>
    </source>
</evidence>
<keyword evidence="3" id="KW-1185">Reference proteome</keyword>
<feature type="region of interest" description="Disordered" evidence="1">
    <location>
        <begin position="150"/>
        <end position="169"/>
    </location>
</feature>
<dbReference type="AlphaFoldDB" id="A0ABD5TYG1"/>
<dbReference type="EMBL" id="JBHSXH010000015">
    <property type="protein sequence ID" value="MFC6825652.1"/>
    <property type="molecule type" value="Genomic_DNA"/>
</dbReference>
<evidence type="ECO:0000313" key="2">
    <source>
        <dbReference type="EMBL" id="MFC6825652.1"/>
    </source>
</evidence>
<organism evidence="2 3">
    <name type="scientific">Halopelagius fulvigenes</name>
    <dbReference type="NCBI Taxonomy" id="1198324"/>
    <lineage>
        <taxon>Archaea</taxon>
        <taxon>Methanobacteriati</taxon>
        <taxon>Methanobacteriota</taxon>
        <taxon>Stenosarchaea group</taxon>
        <taxon>Halobacteria</taxon>
        <taxon>Halobacteriales</taxon>
        <taxon>Haloferacaceae</taxon>
    </lineage>
</organism>
<accession>A0ABD5TYG1</accession>
<name>A0ABD5TYG1_9EURY</name>
<sequence>MPQRNFIGDGSDALTLNNLNRRGEGYGWDRGCGVIIGGSTSAIELQVASGRVVHDGRQLSVSGGAVTLQPGDPVNPRKDLIYVDREGAIRVKQGRPAPPLPEDRVGDKTWQPAPPDSAALDAVPLAEIWVPPGATSSGDLEPRFRTDRRIKAGTGGGAIPALSSDPPDEELLSTRQWLNTTAGEIRVYREDTNEVHSVNTTLVRTIGAPSERVVEPFDESINANWRGGGSEYTFNTPAFEGNAAAAWSNNTWTRDYSLPGDGLSYYASSGDRISIAVRFDSTNARTMWFTFGRESDDYYSGNRVRLDPDGLLRLQVADDSNNFDTLGSVSVSVSWPNWYILETDYDGGGEGVHPSRIYSTASGARDTMLGEITSPTASTAHRGRGYGITMHGGSGEVRADRLAVTPDGA</sequence>
<protein>
    <submittedName>
        <fullName evidence="2">Uncharacterized protein</fullName>
    </submittedName>
</protein>
<comment type="caution">
    <text evidence="2">The sequence shown here is derived from an EMBL/GenBank/DDBJ whole genome shotgun (WGS) entry which is preliminary data.</text>
</comment>
<proteinExistence type="predicted"/>